<comment type="caution">
    <text evidence="4">The sequence shown here is derived from an EMBL/GenBank/DDBJ whole genome shotgun (WGS) entry which is preliminary data.</text>
</comment>
<comment type="similarity">
    <text evidence="1">Belongs to the aldehyde dehydrogenase family.</text>
</comment>
<sequence length="472" mass="49406">MPDYLKFYIGGKWVDPAEPRTFDVVNPATEEVVGRVSAGSAADVDRAVAAAKAAFPSYSATTREERVELLQNILDVYQKRSGDLGAALTEEIGAPTALANGFQVGLGAGHLSSAIENLKTFSFEELRGGSLVVQEPIGVAGLITPWNWPINQIVVKVVPALATGCTVVLKPSENSPFTAQILAEIFDAAGVPAGVFNLVQGDGLGVGVPLSSHPDVDLISFTGSTRAGIEIARNAAATVKRVTQELGGKNPNILLDDADLVVNVAKGVAGVMLNSGQTCSAATRMLVPAGRIDEVIEAARAAAEATTVGDPTTDVTIGPVVSGAQFDKIQALIQKGIDEGATLVAGGVGRPEGLTRGFYVRPTVFANVRGDQTIAREEIFGPVLTIHSYDSLDEAVEIANDTDYGLAGAVAGADLEQARAVARRLRVGWVTVNDGFDFNAPFGGTKKSGNGREWGEFGFHEYLETKAILGYQ</sequence>
<feature type="domain" description="Aldehyde dehydrogenase" evidence="3">
    <location>
        <begin position="13"/>
        <end position="468"/>
    </location>
</feature>
<keyword evidence="5" id="KW-1185">Reference proteome</keyword>
<dbReference type="RefSeq" id="WP_071086248.1">
    <property type="nucleotide sequence ID" value="NZ_MBLM01000127.1"/>
</dbReference>
<dbReference type="InterPro" id="IPR016162">
    <property type="entry name" value="Ald_DH_N"/>
</dbReference>
<accession>A0A1S1QIG2</accession>
<evidence type="ECO:0000256" key="2">
    <source>
        <dbReference type="ARBA" id="ARBA00023002"/>
    </source>
</evidence>
<dbReference type="InterPro" id="IPR016161">
    <property type="entry name" value="Ald_DH/histidinol_DH"/>
</dbReference>
<dbReference type="EMBL" id="MBLM01000127">
    <property type="protein sequence ID" value="OHV34568.1"/>
    <property type="molecule type" value="Genomic_DNA"/>
</dbReference>
<reference evidence="5" key="1">
    <citation type="submission" date="2016-07" db="EMBL/GenBank/DDBJ databases">
        <title>Sequence Frankia sp. strain CcI1.17.</title>
        <authorList>
            <person name="Ghodhbane-Gtari F."/>
            <person name="Swanson E."/>
            <person name="Gueddou A."/>
            <person name="Morris K."/>
            <person name="Hezbri K."/>
            <person name="Ktari A."/>
            <person name="Nouioui I."/>
            <person name="Abebe-Akele F."/>
            <person name="Simpson S."/>
            <person name="Thomas K."/>
            <person name="Gtari M."/>
            <person name="Tisa L.S."/>
            <person name="Hurst S."/>
        </authorList>
    </citation>
    <scope>NUCLEOTIDE SEQUENCE [LARGE SCALE GENOMIC DNA]</scope>
    <source>
        <strain evidence="5">Cc1.17</strain>
    </source>
</reference>
<dbReference type="PANTHER" id="PTHR42804:SF1">
    <property type="entry name" value="ALDEHYDE DEHYDROGENASE-RELATED"/>
    <property type="match status" value="1"/>
</dbReference>
<name>A0A1S1QIG2_9ACTN</name>
<dbReference type="GO" id="GO:0016620">
    <property type="term" value="F:oxidoreductase activity, acting on the aldehyde or oxo group of donors, NAD or NADP as acceptor"/>
    <property type="evidence" value="ECO:0007669"/>
    <property type="project" value="InterPro"/>
</dbReference>
<dbReference type="SUPFAM" id="SSF53720">
    <property type="entry name" value="ALDH-like"/>
    <property type="match status" value="1"/>
</dbReference>
<dbReference type="FunFam" id="3.40.605.10:FF:000007">
    <property type="entry name" value="NAD/NADP-dependent betaine aldehyde dehydrogenase"/>
    <property type="match status" value="1"/>
</dbReference>
<dbReference type="PANTHER" id="PTHR42804">
    <property type="entry name" value="ALDEHYDE DEHYDROGENASE"/>
    <property type="match status" value="1"/>
</dbReference>
<dbReference type="AlphaFoldDB" id="A0A1S1QIG2"/>
<gene>
    <name evidence="4" type="ORF">CC117_21385</name>
</gene>
<keyword evidence="2" id="KW-0560">Oxidoreductase</keyword>
<proteinExistence type="inferred from homology"/>
<dbReference type="Proteomes" id="UP000179627">
    <property type="component" value="Unassembled WGS sequence"/>
</dbReference>
<dbReference type="Gene3D" id="3.40.605.10">
    <property type="entry name" value="Aldehyde Dehydrogenase, Chain A, domain 1"/>
    <property type="match status" value="1"/>
</dbReference>
<dbReference type="InterPro" id="IPR016163">
    <property type="entry name" value="Ald_DH_C"/>
</dbReference>
<dbReference type="Pfam" id="PF00171">
    <property type="entry name" value="Aldedh"/>
    <property type="match status" value="1"/>
</dbReference>
<dbReference type="CDD" id="cd07138">
    <property type="entry name" value="ALDH_CddD_SSP0762"/>
    <property type="match status" value="1"/>
</dbReference>
<evidence type="ECO:0000313" key="5">
    <source>
        <dbReference type="Proteomes" id="UP000179627"/>
    </source>
</evidence>
<evidence type="ECO:0000313" key="4">
    <source>
        <dbReference type="EMBL" id="OHV34568.1"/>
    </source>
</evidence>
<protein>
    <submittedName>
        <fullName evidence="4">Aldehyde dehydrogenase</fullName>
    </submittedName>
</protein>
<dbReference type="OrthoDB" id="6882680at2"/>
<evidence type="ECO:0000259" key="3">
    <source>
        <dbReference type="Pfam" id="PF00171"/>
    </source>
</evidence>
<organism evidence="4 5">
    <name type="scientific">Parafrankia colletiae</name>
    <dbReference type="NCBI Taxonomy" id="573497"/>
    <lineage>
        <taxon>Bacteria</taxon>
        <taxon>Bacillati</taxon>
        <taxon>Actinomycetota</taxon>
        <taxon>Actinomycetes</taxon>
        <taxon>Frankiales</taxon>
        <taxon>Frankiaceae</taxon>
        <taxon>Parafrankia</taxon>
    </lineage>
</organism>
<evidence type="ECO:0000256" key="1">
    <source>
        <dbReference type="ARBA" id="ARBA00009986"/>
    </source>
</evidence>
<dbReference type="InterPro" id="IPR015590">
    <property type="entry name" value="Aldehyde_DH_dom"/>
</dbReference>
<dbReference type="Gene3D" id="3.40.309.10">
    <property type="entry name" value="Aldehyde Dehydrogenase, Chain A, domain 2"/>
    <property type="match status" value="1"/>
</dbReference>